<proteinExistence type="predicted"/>
<keyword evidence="1" id="KW-0472">Membrane</keyword>
<keyword evidence="1" id="KW-1133">Transmembrane helix</keyword>
<protein>
    <submittedName>
        <fullName evidence="2">Uncharacterized protein</fullName>
    </submittedName>
</protein>
<feature type="transmembrane region" description="Helical" evidence="1">
    <location>
        <begin position="137"/>
        <end position="160"/>
    </location>
</feature>
<dbReference type="EMBL" id="HF559394">
    <property type="protein sequence ID" value="CCP24168.1"/>
    <property type="molecule type" value="Genomic_DNA"/>
</dbReference>
<gene>
    <name evidence="2" type="primary">MCYN0436</name>
    <name evidence="2" type="ordered locus">MCYN_0436</name>
</gene>
<name>L0RUL2_MYCC1</name>
<accession>L0RUL2</accession>
<sequence>MEIKNIYDKVGEVVIEKNKALPKVKIDLTTETTIRESVLSRFRTSLLILFKIVPTPKLFKSCGENSKILANTLFLIFIEKLVVILEIRNTCIKSEIQIIITTNKIKNPPYLKIIVCFWLLVKFWYSCFSSATKFMILWTYCGLKTSSAIWIAIKIIAININIRFPLRKLKIEILLVVFFIYTI</sequence>
<feature type="transmembrane region" description="Helical" evidence="1">
    <location>
        <begin position="109"/>
        <end position="125"/>
    </location>
</feature>
<keyword evidence="3" id="KW-1185">Reference proteome</keyword>
<keyword evidence="1" id="KW-0812">Transmembrane</keyword>
<evidence type="ECO:0000313" key="3">
    <source>
        <dbReference type="Proteomes" id="UP000010466"/>
    </source>
</evidence>
<dbReference type="KEGG" id="mcy:MCYN_0436"/>
<dbReference type="Proteomes" id="UP000010466">
    <property type="component" value="Chromosome"/>
</dbReference>
<dbReference type="HOGENOM" id="CLU_1473643_0_0_14"/>
<organism evidence="2 3">
    <name type="scientific">Mycoplasmopsis cynos (strain C142)</name>
    <name type="common">Mycoplasma cynos</name>
    <dbReference type="NCBI Taxonomy" id="1246955"/>
    <lineage>
        <taxon>Bacteria</taxon>
        <taxon>Bacillati</taxon>
        <taxon>Mycoplasmatota</taxon>
        <taxon>Mycoplasmoidales</taxon>
        <taxon>Metamycoplasmataceae</taxon>
        <taxon>Mycoplasmopsis</taxon>
    </lineage>
</organism>
<dbReference type="PATRIC" id="fig|1246955.3.peg.395"/>
<reference evidence="3" key="1">
    <citation type="journal article" date="2013" name="Genome Announc.">
        <title>Complete genome sequence of Mycoplasma cynos strain C142.</title>
        <authorList>
            <person name="Walker C.A."/>
            <person name="Mannering S.A."/>
            <person name="Shields S."/>
            <person name="Blake D.P."/>
            <person name="Brownlie J."/>
        </authorList>
    </citation>
    <scope>NUCLEOTIDE SEQUENCE [LARGE SCALE GENOMIC DNA]</scope>
    <source>
        <strain evidence="3">C142</strain>
    </source>
</reference>
<dbReference type="AlphaFoldDB" id="L0RUL2"/>
<evidence type="ECO:0000256" key="1">
    <source>
        <dbReference type="SAM" id="Phobius"/>
    </source>
</evidence>
<evidence type="ECO:0000313" key="2">
    <source>
        <dbReference type="EMBL" id="CCP24168.1"/>
    </source>
</evidence>